<protein>
    <recommendedName>
        <fullName evidence="4">Integral membrane protein</fullName>
    </recommendedName>
</protein>
<gene>
    <name evidence="2" type="ORF">BSZ40_07915</name>
</gene>
<dbReference type="STRING" id="52770.BSZ40_07915"/>
<evidence type="ECO:0000313" key="3">
    <source>
        <dbReference type="Proteomes" id="UP000185612"/>
    </source>
</evidence>
<accession>A0A1Q5PV61</accession>
<feature type="transmembrane region" description="Helical" evidence="1">
    <location>
        <begin position="59"/>
        <end position="82"/>
    </location>
</feature>
<dbReference type="EMBL" id="MQVS01000007">
    <property type="protein sequence ID" value="OKL51471.1"/>
    <property type="molecule type" value="Genomic_DNA"/>
</dbReference>
<sequence length="88" mass="9241">MNIYPDFGAFSDNTTLHSVNGTLLTFVLVTTVLTMLISAITWAIATANGNHTTATKARTGLLVALGAATLAGAGITWLNWLIHLGDQI</sequence>
<keyword evidence="1" id="KW-0472">Membrane</keyword>
<dbReference type="AlphaFoldDB" id="A0A1Q5PV61"/>
<keyword evidence="1" id="KW-0812">Transmembrane</keyword>
<dbReference type="InterPro" id="IPR046094">
    <property type="entry name" value="DUF6112"/>
</dbReference>
<dbReference type="Pfam" id="PF19607">
    <property type="entry name" value="DUF6112"/>
    <property type="match status" value="1"/>
</dbReference>
<reference evidence="3" key="1">
    <citation type="submission" date="2016-12" db="EMBL/GenBank/DDBJ databases">
        <authorList>
            <person name="Meng X."/>
        </authorList>
    </citation>
    <scope>NUCLEOTIDE SEQUENCE [LARGE SCALE GENOMIC DNA]</scope>
    <source>
        <strain evidence="3">DSM 20732</strain>
    </source>
</reference>
<feature type="transmembrane region" description="Helical" evidence="1">
    <location>
        <begin position="23"/>
        <end position="47"/>
    </location>
</feature>
<proteinExistence type="predicted"/>
<evidence type="ECO:0000256" key="1">
    <source>
        <dbReference type="SAM" id="Phobius"/>
    </source>
</evidence>
<dbReference type="InParanoid" id="A0A1Q5PV61"/>
<evidence type="ECO:0008006" key="4">
    <source>
        <dbReference type="Google" id="ProtNLM"/>
    </source>
</evidence>
<dbReference type="RefSeq" id="WP_073824988.1">
    <property type="nucleotide sequence ID" value="NZ_MQVS01000007.1"/>
</dbReference>
<comment type="caution">
    <text evidence="2">The sequence shown here is derived from an EMBL/GenBank/DDBJ whole genome shotgun (WGS) entry which is preliminary data.</text>
</comment>
<name>A0A1Q5PV61_9ACTO</name>
<keyword evidence="3" id="KW-1185">Reference proteome</keyword>
<evidence type="ECO:0000313" key="2">
    <source>
        <dbReference type="EMBL" id="OKL51471.1"/>
    </source>
</evidence>
<organism evidence="2 3">
    <name type="scientific">Buchananella hordeovulneris</name>
    <dbReference type="NCBI Taxonomy" id="52770"/>
    <lineage>
        <taxon>Bacteria</taxon>
        <taxon>Bacillati</taxon>
        <taxon>Actinomycetota</taxon>
        <taxon>Actinomycetes</taxon>
        <taxon>Actinomycetales</taxon>
        <taxon>Actinomycetaceae</taxon>
        <taxon>Buchananella</taxon>
    </lineage>
</organism>
<keyword evidence="1" id="KW-1133">Transmembrane helix</keyword>
<dbReference type="Proteomes" id="UP000185612">
    <property type="component" value="Unassembled WGS sequence"/>
</dbReference>